<dbReference type="Gene3D" id="3.30.565.10">
    <property type="entry name" value="Histidine kinase-like ATPase, C-terminal domain"/>
    <property type="match status" value="1"/>
</dbReference>
<dbReference type="InterPro" id="IPR035965">
    <property type="entry name" value="PAS-like_dom_sf"/>
</dbReference>
<dbReference type="SMART" id="SM00091">
    <property type="entry name" value="PAS"/>
    <property type="match status" value="2"/>
</dbReference>
<dbReference type="InterPro" id="IPR003661">
    <property type="entry name" value="HisK_dim/P_dom"/>
</dbReference>
<dbReference type="SMART" id="SM00388">
    <property type="entry name" value="HisKA"/>
    <property type="match status" value="1"/>
</dbReference>
<dbReference type="Gene3D" id="1.10.287.130">
    <property type="match status" value="1"/>
</dbReference>
<evidence type="ECO:0000313" key="12">
    <source>
        <dbReference type="Proteomes" id="UP000199337"/>
    </source>
</evidence>
<dbReference type="InterPro" id="IPR000014">
    <property type="entry name" value="PAS"/>
</dbReference>
<keyword evidence="12" id="KW-1185">Reference proteome</keyword>
<evidence type="ECO:0000256" key="5">
    <source>
        <dbReference type="ARBA" id="ARBA00022777"/>
    </source>
</evidence>
<sequence length="638" mass="72139">MNDEEKTKDQLIKELVELRSRVAELQTVQTPRKQTEEKLERTLREQYHFLQRLIDTIPNPIFYKNVHGLFTGCNAAYEAYVGLAKEDIIGKSVFEVYPDDLAEIYHEKDTALFTEPGVQVFETKFRVADGTRRDMVFNKATYESSVGTLAGLVGVITDITDRKRAEEALKEERQRLFSLLDSLPALVYLQAQDYSISFSNRYFWEVFGKPKKRPCYEILHGRKQPCSECSTFRVFDTKTPQVLEEDMLAGRYYRIYLYPFSDIDGSPQILVLGIDINDQKQAEEAMRLSQELFFKAFNASPSMMAIARLADNKIINANDSFLNAAGYRREEIVGLTACDLNLWESTKTRVKIVEMLHQGKPVRNFECKFRAKSGKGRVGLVSAELIEFGGEPCLLAAVNDITERKQLEQEMARLDRLNLVGEMAAAIGHEVRNPMTTVRGFLQLLGEKAGCMLYKDYFNLMIDELDRANSIITQFLSLAKDKPVDKNEQNLNTIINTIFPLIQADVYKSDKYVNLELNDIPDLFLDDNEIRQLILNLVRNGLEAMQSDGILTIRTYADADKVVLAVQDQGCGIEAGVVDKLGTPFFTTKDNGTGLGLAVCYSIADRHNSKIVIETAPTGTTFYVQFPCSGEIATLSSQ</sequence>
<dbReference type="RefSeq" id="WP_174549957.1">
    <property type="nucleotide sequence ID" value="NZ_FOOX01000009.1"/>
</dbReference>
<protein>
    <recommendedName>
        <fullName evidence="2">histidine kinase</fullName>
        <ecNumber evidence="2">2.7.13.3</ecNumber>
    </recommendedName>
</protein>
<dbReference type="SUPFAM" id="SSF47384">
    <property type="entry name" value="Homodimeric domain of signal transducing histidine kinase"/>
    <property type="match status" value="1"/>
</dbReference>
<dbReference type="InterPro" id="IPR004358">
    <property type="entry name" value="Sig_transdc_His_kin-like_C"/>
</dbReference>
<dbReference type="CDD" id="cd00082">
    <property type="entry name" value="HisKA"/>
    <property type="match status" value="1"/>
</dbReference>
<dbReference type="Gene3D" id="3.30.450.20">
    <property type="entry name" value="PAS domain"/>
    <property type="match status" value="3"/>
</dbReference>
<dbReference type="InterPro" id="IPR003594">
    <property type="entry name" value="HATPase_dom"/>
</dbReference>
<dbReference type="EMBL" id="FOOX01000009">
    <property type="protein sequence ID" value="SFG75641.1"/>
    <property type="molecule type" value="Genomic_DNA"/>
</dbReference>
<dbReference type="InterPro" id="IPR036890">
    <property type="entry name" value="HATPase_C_sf"/>
</dbReference>
<evidence type="ECO:0000259" key="10">
    <source>
        <dbReference type="PROSITE" id="PS50113"/>
    </source>
</evidence>
<dbReference type="PROSITE" id="PS50112">
    <property type="entry name" value="PAS"/>
    <property type="match status" value="1"/>
</dbReference>
<feature type="domain" description="PAS" evidence="9">
    <location>
        <begin position="46"/>
        <end position="124"/>
    </location>
</feature>
<dbReference type="SMART" id="SM00086">
    <property type="entry name" value="PAC"/>
    <property type="match status" value="2"/>
</dbReference>
<dbReference type="Pfam" id="PF02518">
    <property type="entry name" value="HATPase_c"/>
    <property type="match status" value="1"/>
</dbReference>
<evidence type="ECO:0000259" key="8">
    <source>
        <dbReference type="PROSITE" id="PS50109"/>
    </source>
</evidence>
<proteinExistence type="predicted"/>
<gene>
    <name evidence="11" type="ORF">SAMN05660649_02580</name>
</gene>
<evidence type="ECO:0000256" key="1">
    <source>
        <dbReference type="ARBA" id="ARBA00000085"/>
    </source>
</evidence>
<evidence type="ECO:0000256" key="3">
    <source>
        <dbReference type="ARBA" id="ARBA00022553"/>
    </source>
</evidence>
<evidence type="ECO:0000256" key="7">
    <source>
        <dbReference type="SAM" id="Coils"/>
    </source>
</evidence>
<keyword evidence="4" id="KW-0808">Transferase</keyword>
<dbReference type="InterPro" id="IPR001610">
    <property type="entry name" value="PAC"/>
</dbReference>
<keyword evidence="6" id="KW-0902">Two-component regulatory system</keyword>
<reference evidence="12" key="1">
    <citation type="submission" date="2016-10" db="EMBL/GenBank/DDBJ databases">
        <authorList>
            <person name="Varghese N."/>
            <person name="Submissions S."/>
        </authorList>
    </citation>
    <scope>NUCLEOTIDE SEQUENCE [LARGE SCALE GENOMIC DNA]</scope>
    <source>
        <strain evidence="12">DSM 17038</strain>
    </source>
</reference>
<keyword evidence="5" id="KW-0418">Kinase</keyword>
<keyword evidence="7" id="KW-0175">Coiled coil</keyword>
<dbReference type="SUPFAM" id="SSF55874">
    <property type="entry name" value="ATPase domain of HSP90 chaperone/DNA topoisomerase II/histidine kinase"/>
    <property type="match status" value="1"/>
</dbReference>
<comment type="catalytic activity">
    <reaction evidence="1">
        <text>ATP + protein L-histidine = ADP + protein N-phospho-L-histidine.</text>
        <dbReference type="EC" id="2.7.13.3"/>
    </reaction>
</comment>
<accession>A0A1I2ULI9</accession>
<dbReference type="PANTHER" id="PTHR43304:SF1">
    <property type="entry name" value="PAC DOMAIN-CONTAINING PROTEIN"/>
    <property type="match status" value="1"/>
</dbReference>
<dbReference type="AlphaFoldDB" id="A0A1I2ULI9"/>
<dbReference type="PANTHER" id="PTHR43304">
    <property type="entry name" value="PHYTOCHROME-LIKE PROTEIN CPH1"/>
    <property type="match status" value="1"/>
</dbReference>
<name>A0A1I2ULI9_9FIRM</name>
<dbReference type="InterPro" id="IPR036097">
    <property type="entry name" value="HisK_dim/P_sf"/>
</dbReference>
<dbReference type="InterPro" id="IPR000700">
    <property type="entry name" value="PAS-assoc_C"/>
</dbReference>
<evidence type="ECO:0000256" key="6">
    <source>
        <dbReference type="ARBA" id="ARBA00023012"/>
    </source>
</evidence>
<dbReference type="GO" id="GO:0000155">
    <property type="term" value="F:phosphorelay sensor kinase activity"/>
    <property type="evidence" value="ECO:0007669"/>
    <property type="project" value="InterPro"/>
</dbReference>
<dbReference type="InterPro" id="IPR005467">
    <property type="entry name" value="His_kinase_dom"/>
</dbReference>
<dbReference type="Pfam" id="PF00989">
    <property type="entry name" value="PAS"/>
    <property type="match status" value="1"/>
</dbReference>
<evidence type="ECO:0000259" key="9">
    <source>
        <dbReference type="PROSITE" id="PS50112"/>
    </source>
</evidence>
<organism evidence="11 12">
    <name type="scientific">Desulfotruncus arcticus DSM 17038</name>
    <dbReference type="NCBI Taxonomy" id="1121424"/>
    <lineage>
        <taxon>Bacteria</taxon>
        <taxon>Bacillati</taxon>
        <taxon>Bacillota</taxon>
        <taxon>Clostridia</taxon>
        <taxon>Eubacteriales</taxon>
        <taxon>Desulfallaceae</taxon>
        <taxon>Desulfotruncus</taxon>
    </lineage>
</organism>
<dbReference type="InterPro" id="IPR052162">
    <property type="entry name" value="Sensor_kinase/Photoreceptor"/>
</dbReference>
<feature type="coiled-coil region" evidence="7">
    <location>
        <begin position="1"/>
        <end position="28"/>
    </location>
</feature>
<dbReference type="PRINTS" id="PR00344">
    <property type="entry name" value="BCTRLSENSOR"/>
</dbReference>
<evidence type="ECO:0000256" key="2">
    <source>
        <dbReference type="ARBA" id="ARBA00012438"/>
    </source>
</evidence>
<dbReference type="EC" id="2.7.13.3" evidence="2"/>
<dbReference type="Proteomes" id="UP000199337">
    <property type="component" value="Unassembled WGS sequence"/>
</dbReference>
<dbReference type="Pfam" id="PF00512">
    <property type="entry name" value="HisKA"/>
    <property type="match status" value="1"/>
</dbReference>
<dbReference type="Pfam" id="PF13426">
    <property type="entry name" value="PAS_9"/>
    <property type="match status" value="1"/>
</dbReference>
<evidence type="ECO:0000256" key="4">
    <source>
        <dbReference type="ARBA" id="ARBA00022679"/>
    </source>
</evidence>
<evidence type="ECO:0000313" key="11">
    <source>
        <dbReference type="EMBL" id="SFG75641.1"/>
    </source>
</evidence>
<dbReference type="InterPro" id="IPR013767">
    <property type="entry name" value="PAS_fold"/>
</dbReference>
<dbReference type="STRING" id="341036.SAMN05660649_02580"/>
<dbReference type="CDD" id="cd00130">
    <property type="entry name" value="PAS"/>
    <property type="match status" value="2"/>
</dbReference>
<dbReference type="GO" id="GO:0006355">
    <property type="term" value="P:regulation of DNA-templated transcription"/>
    <property type="evidence" value="ECO:0007669"/>
    <property type="project" value="InterPro"/>
</dbReference>
<dbReference type="SMART" id="SM00387">
    <property type="entry name" value="HATPase_c"/>
    <property type="match status" value="1"/>
</dbReference>
<keyword evidence="3" id="KW-0597">Phosphoprotein</keyword>
<dbReference type="SUPFAM" id="SSF55785">
    <property type="entry name" value="PYP-like sensor domain (PAS domain)"/>
    <property type="match status" value="3"/>
</dbReference>
<dbReference type="PROSITE" id="PS50109">
    <property type="entry name" value="HIS_KIN"/>
    <property type="match status" value="1"/>
</dbReference>
<dbReference type="PROSITE" id="PS50113">
    <property type="entry name" value="PAC"/>
    <property type="match status" value="1"/>
</dbReference>
<feature type="domain" description="Histidine kinase" evidence="8">
    <location>
        <begin position="426"/>
        <end position="630"/>
    </location>
</feature>
<dbReference type="NCBIfam" id="TIGR00229">
    <property type="entry name" value="sensory_box"/>
    <property type="match status" value="2"/>
</dbReference>
<feature type="domain" description="PAC" evidence="10">
    <location>
        <begin position="119"/>
        <end position="171"/>
    </location>
</feature>